<dbReference type="InterPro" id="IPR013249">
    <property type="entry name" value="RNA_pol_sigma70_r4_t2"/>
</dbReference>
<feature type="domain" description="RNA polymerase sigma factor 70 region 4 type 2" evidence="7">
    <location>
        <begin position="129"/>
        <end position="179"/>
    </location>
</feature>
<dbReference type="NCBIfam" id="TIGR02937">
    <property type="entry name" value="sigma70-ECF"/>
    <property type="match status" value="1"/>
</dbReference>
<evidence type="ECO:0000259" key="6">
    <source>
        <dbReference type="Pfam" id="PF04542"/>
    </source>
</evidence>
<organism evidence="8 9">
    <name type="scientific">Labilithrix luteola</name>
    <dbReference type="NCBI Taxonomy" id="1391654"/>
    <lineage>
        <taxon>Bacteria</taxon>
        <taxon>Pseudomonadati</taxon>
        <taxon>Myxococcota</taxon>
        <taxon>Polyangia</taxon>
        <taxon>Polyangiales</taxon>
        <taxon>Labilitrichaceae</taxon>
        <taxon>Labilithrix</taxon>
    </lineage>
</organism>
<dbReference type="GO" id="GO:0016987">
    <property type="term" value="F:sigma factor activity"/>
    <property type="evidence" value="ECO:0007669"/>
    <property type="project" value="UniProtKB-KW"/>
</dbReference>
<comment type="similarity">
    <text evidence="1">Belongs to the sigma-70 factor family. ECF subfamily.</text>
</comment>
<evidence type="ECO:0000256" key="2">
    <source>
        <dbReference type="ARBA" id="ARBA00023015"/>
    </source>
</evidence>
<dbReference type="KEGG" id="llu:AKJ09_02359"/>
<evidence type="ECO:0000313" key="9">
    <source>
        <dbReference type="Proteomes" id="UP000064967"/>
    </source>
</evidence>
<dbReference type="InterPro" id="IPR013325">
    <property type="entry name" value="RNA_pol_sigma_r2"/>
</dbReference>
<keyword evidence="9" id="KW-1185">Reference proteome</keyword>
<evidence type="ECO:0000259" key="7">
    <source>
        <dbReference type="Pfam" id="PF08281"/>
    </source>
</evidence>
<accession>A0A0K1PQ73</accession>
<keyword evidence="5" id="KW-0804">Transcription</keyword>
<evidence type="ECO:0000256" key="1">
    <source>
        <dbReference type="ARBA" id="ARBA00010641"/>
    </source>
</evidence>
<dbReference type="InterPro" id="IPR039425">
    <property type="entry name" value="RNA_pol_sigma-70-like"/>
</dbReference>
<dbReference type="Pfam" id="PF04542">
    <property type="entry name" value="Sigma70_r2"/>
    <property type="match status" value="1"/>
</dbReference>
<evidence type="ECO:0000256" key="5">
    <source>
        <dbReference type="ARBA" id="ARBA00023163"/>
    </source>
</evidence>
<keyword evidence="3" id="KW-0731">Sigma factor</keyword>
<dbReference type="EMBL" id="CP012333">
    <property type="protein sequence ID" value="AKU95695.1"/>
    <property type="molecule type" value="Genomic_DNA"/>
</dbReference>
<dbReference type="PANTHER" id="PTHR43133:SF8">
    <property type="entry name" value="RNA POLYMERASE SIGMA FACTOR HI_1459-RELATED"/>
    <property type="match status" value="1"/>
</dbReference>
<keyword evidence="2" id="KW-0805">Transcription regulation</keyword>
<dbReference type="InterPro" id="IPR036388">
    <property type="entry name" value="WH-like_DNA-bd_sf"/>
</dbReference>
<dbReference type="AlphaFoldDB" id="A0A0K1PQ73"/>
<dbReference type="GO" id="GO:0003677">
    <property type="term" value="F:DNA binding"/>
    <property type="evidence" value="ECO:0007669"/>
    <property type="project" value="UniProtKB-KW"/>
</dbReference>
<name>A0A0K1PQ73_9BACT</name>
<dbReference type="GO" id="GO:0006352">
    <property type="term" value="P:DNA-templated transcription initiation"/>
    <property type="evidence" value="ECO:0007669"/>
    <property type="project" value="InterPro"/>
</dbReference>
<dbReference type="SUPFAM" id="SSF88659">
    <property type="entry name" value="Sigma3 and sigma4 domains of RNA polymerase sigma factors"/>
    <property type="match status" value="1"/>
</dbReference>
<dbReference type="PANTHER" id="PTHR43133">
    <property type="entry name" value="RNA POLYMERASE ECF-TYPE SIGMA FACTO"/>
    <property type="match status" value="1"/>
</dbReference>
<dbReference type="InterPro" id="IPR014284">
    <property type="entry name" value="RNA_pol_sigma-70_dom"/>
</dbReference>
<dbReference type="Proteomes" id="UP000064967">
    <property type="component" value="Chromosome"/>
</dbReference>
<evidence type="ECO:0008006" key="10">
    <source>
        <dbReference type="Google" id="ProtNLM"/>
    </source>
</evidence>
<dbReference type="SUPFAM" id="SSF88946">
    <property type="entry name" value="Sigma2 domain of RNA polymerase sigma factors"/>
    <property type="match status" value="1"/>
</dbReference>
<evidence type="ECO:0000256" key="4">
    <source>
        <dbReference type="ARBA" id="ARBA00023125"/>
    </source>
</evidence>
<dbReference type="InterPro" id="IPR007627">
    <property type="entry name" value="RNA_pol_sigma70_r2"/>
</dbReference>
<evidence type="ECO:0000256" key="3">
    <source>
        <dbReference type="ARBA" id="ARBA00023082"/>
    </source>
</evidence>
<dbReference type="Gene3D" id="1.10.1740.10">
    <property type="match status" value="1"/>
</dbReference>
<dbReference type="InterPro" id="IPR013324">
    <property type="entry name" value="RNA_pol_sigma_r3/r4-like"/>
</dbReference>
<dbReference type="STRING" id="1391654.AKJ09_02359"/>
<sequence length="196" mass="22355">MARLFRVQQIQEEKAPASDAPTFVDVYEQYFDYVWQTARRLGVRANEVDDVVQQIFLAVHQLLPNYVAGNLRGWLYAIAARTVLHHHRSMRRILVGRTENVGGDDLDTLPGPVAREPESSARVNETVRLLETLLDRLDVEKRAVLVLAGLEQKSLAEIAEILDINVKTAGSRLRAAREQIQEGLNRHRAREQWRGK</sequence>
<evidence type="ECO:0000313" key="8">
    <source>
        <dbReference type="EMBL" id="AKU95695.1"/>
    </source>
</evidence>
<proteinExistence type="inferred from homology"/>
<reference evidence="8 9" key="1">
    <citation type="submission" date="2015-08" db="EMBL/GenBank/DDBJ databases">
        <authorList>
            <person name="Babu N.S."/>
            <person name="Beckwith C.J."/>
            <person name="Beseler K.G."/>
            <person name="Brison A."/>
            <person name="Carone J.V."/>
            <person name="Caskin T.P."/>
            <person name="Diamond M."/>
            <person name="Durham M.E."/>
            <person name="Foxe J.M."/>
            <person name="Go M."/>
            <person name="Henderson B.A."/>
            <person name="Jones I.B."/>
            <person name="McGettigan J.A."/>
            <person name="Micheletti S.J."/>
            <person name="Nasrallah M.E."/>
            <person name="Ortiz D."/>
            <person name="Piller C.R."/>
            <person name="Privatt S.R."/>
            <person name="Schneider S.L."/>
            <person name="Sharp S."/>
            <person name="Smith T.C."/>
            <person name="Stanton J.D."/>
            <person name="Ullery H.E."/>
            <person name="Wilson R.J."/>
            <person name="Serrano M.G."/>
            <person name="Buck G."/>
            <person name="Lee V."/>
            <person name="Wang Y."/>
            <person name="Carvalho R."/>
            <person name="Voegtly L."/>
            <person name="Shi R."/>
            <person name="Duckworth R."/>
            <person name="Johnson A."/>
            <person name="Loviza R."/>
            <person name="Walstead R."/>
            <person name="Shah Z."/>
            <person name="Kiflezghi M."/>
            <person name="Wade K."/>
            <person name="Ball S.L."/>
            <person name="Bradley K.W."/>
            <person name="Asai D.J."/>
            <person name="Bowman C.A."/>
            <person name="Russell D.A."/>
            <person name="Pope W.H."/>
            <person name="Jacobs-Sera D."/>
            <person name="Hendrix R.W."/>
            <person name="Hatfull G.F."/>
        </authorList>
    </citation>
    <scope>NUCLEOTIDE SEQUENCE [LARGE SCALE GENOMIC DNA]</scope>
    <source>
        <strain evidence="8 9">DSM 27648</strain>
    </source>
</reference>
<gene>
    <name evidence="8" type="ORF">AKJ09_02359</name>
</gene>
<dbReference type="RefSeq" id="WP_205633678.1">
    <property type="nucleotide sequence ID" value="NZ_CP012333.1"/>
</dbReference>
<dbReference type="Pfam" id="PF08281">
    <property type="entry name" value="Sigma70_r4_2"/>
    <property type="match status" value="1"/>
</dbReference>
<feature type="domain" description="RNA polymerase sigma-70 region 2" evidence="6">
    <location>
        <begin position="27"/>
        <end position="92"/>
    </location>
</feature>
<dbReference type="Gene3D" id="1.10.10.10">
    <property type="entry name" value="Winged helix-like DNA-binding domain superfamily/Winged helix DNA-binding domain"/>
    <property type="match status" value="1"/>
</dbReference>
<protein>
    <recommendedName>
        <fullName evidence="10">RNA polymerase sigma factor RpoE</fullName>
    </recommendedName>
</protein>
<keyword evidence="4" id="KW-0238">DNA-binding</keyword>